<dbReference type="GO" id="GO:0003866">
    <property type="term" value="F:3-phosphoshikimate 1-carboxyvinyltransferase activity"/>
    <property type="evidence" value="ECO:0007669"/>
    <property type="project" value="UniProtKB-EC"/>
</dbReference>
<evidence type="ECO:0000256" key="3">
    <source>
        <dbReference type="ARBA" id="ARBA00012450"/>
    </source>
</evidence>
<keyword evidence="5" id="KW-0808">Transferase</keyword>
<dbReference type="PANTHER" id="PTHR21090">
    <property type="entry name" value="AROM/DEHYDROQUINATE SYNTHASE"/>
    <property type="match status" value="1"/>
</dbReference>
<evidence type="ECO:0000256" key="4">
    <source>
        <dbReference type="ARBA" id="ARBA00022605"/>
    </source>
</evidence>
<dbReference type="GO" id="GO:0008652">
    <property type="term" value="P:amino acid biosynthetic process"/>
    <property type="evidence" value="ECO:0007669"/>
    <property type="project" value="UniProtKB-KW"/>
</dbReference>
<dbReference type="Pfam" id="PF00275">
    <property type="entry name" value="EPSP_synthase"/>
    <property type="match status" value="1"/>
</dbReference>
<keyword evidence="4" id="KW-0028">Amino-acid biosynthesis</keyword>
<evidence type="ECO:0000256" key="2">
    <source>
        <dbReference type="ARBA" id="ARBA00009948"/>
    </source>
</evidence>
<dbReference type="InterPro" id="IPR006264">
    <property type="entry name" value="EPSP_synthase"/>
</dbReference>
<dbReference type="InterPro" id="IPR001986">
    <property type="entry name" value="Enolpyruvate_Tfrase_dom"/>
</dbReference>
<dbReference type="PANTHER" id="PTHR21090:SF5">
    <property type="entry name" value="PENTAFUNCTIONAL AROM POLYPEPTIDE"/>
    <property type="match status" value="1"/>
</dbReference>
<dbReference type="EMBL" id="UINC01036596">
    <property type="protein sequence ID" value="SVB30812.1"/>
    <property type="molecule type" value="Genomic_DNA"/>
</dbReference>
<evidence type="ECO:0000256" key="7">
    <source>
        <dbReference type="ARBA" id="ARBA00044633"/>
    </source>
</evidence>
<dbReference type="GO" id="GO:0009073">
    <property type="term" value="P:aromatic amino acid family biosynthetic process"/>
    <property type="evidence" value="ECO:0007669"/>
    <property type="project" value="UniProtKB-KW"/>
</dbReference>
<proteinExistence type="inferred from homology"/>
<evidence type="ECO:0000259" key="8">
    <source>
        <dbReference type="Pfam" id="PF00275"/>
    </source>
</evidence>
<evidence type="ECO:0000256" key="6">
    <source>
        <dbReference type="ARBA" id="ARBA00023141"/>
    </source>
</evidence>
<feature type="non-terminal residue" evidence="9">
    <location>
        <position position="1"/>
    </location>
</feature>
<dbReference type="InterPro" id="IPR013792">
    <property type="entry name" value="RNA3'P_cycl/enolpyr_Trfase_a/b"/>
</dbReference>
<dbReference type="Gene3D" id="3.65.10.10">
    <property type="entry name" value="Enolpyruvate transferase domain"/>
    <property type="match status" value="2"/>
</dbReference>
<organism evidence="9">
    <name type="scientific">marine metagenome</name>
    <dbReference type="NCBI Taxonomy" id="408172"/>
    <lineage>
        <taxon>unclassified sequences</taxon>
        <taxon>metagenomes</taxon>
        <taxon>ecological metagenomes</taxon>
    </lineage>
</organism>
<sequence length="452" mass="50587">FLMNKKFSVIINKKIKKFNETLKIPGDKSTSIRALLLASQCMGESKIFNLLLSSDVLDCVKVLRTLNLKIVKRKNHYSVYGNGLNSFRIKKKITKLYVGNSMTTARLISGLCSTIPSKFYLYGDASANRRDYMRCIEKLERVGASFFPRKKTLPLIMEGTSYPLAQKHVETLGSSQVKSMILLSALSTPGITTVEELKEKSSRNHTEIFLKKIGCDIKFKKTKKSNLIYLRGQKNLYSFNYSVKNDPSSAAYLICLSLLTPGSKLTLPGIICNDTRIEFIKVLKKMNGRIKIKDLKRDSSSGELVGTIIAYGSKLKPITVFENVAKFIDELPILFICAALQNGISKFYHCHELIHKETNRLLEIKKILIQIGVKCKITKNSIMTIYGKGQIETRNKSILINTPGDHRINLVAAILSLATGIKTKIKSFDATLTSFPGFTPIIKNLGGKIVIN</sequence>
<dbReference type="PIRSF" id="PIRSF000505">
    <property type="entry name" value="EPSPS"/>
    <property type="match status" value="1"/>
</dbReference>
<gene>
    <name evidence="9" type="ORF">METZ01_LOCUS183666</name>
</gene>
<name>A0A382CYC2_9ZZZZ</name>
<protein>
    <recommendedName>
        <fullName evidence="3">3-phosphoshikimate 1-carboxyvinyltransferase</fullName>
        <ecNumber evidence="3">2.5.1.19</ecNumber>
    </recommendedName>
</protein>
<evidence type="ECO:0000256" key="5">
    <source>
        <dbReference type="ARBA" id="ARBA00022679"/>
    </source>
</evidence>
<comment type="pathway">
    <text evidence="1">Metabolic intermediate biosynthesis; chorismate biosynthesis; chorismate from D-erythrose 4-phosphate and phosphoenolpyruvate: step 6/7.</text>
</comment>
<dbReference type="AlphaFoldDB" id="A0A382CYC2"/>
<accession>A0A382CYC2</accession>
<feature type="domain" description="Enolpyruvate transferase" evidence="8">
    <location>
        <begin position="14"/>
        <end position="439"/>
    </location>
</feature>
<evidence type="ECO:0000313" key="9">
    <source>
        <dbReference type="EMBL" id="SVB30812.1"/>
    </source>
</evidence>
<dbReference type="SUPFAM" id="SSF55205">
    <property type="entry name" value="EPT/RTPC-like"/>
    <property type="match status" value="1"/>
</dbReference>
<comment type="similarity">
    <text evidence="2">Belongs to the EPSP synthase family.</text>
</comment>
<dbReference type="GO" id="GO:0009423">
    <property type="term" value="P:chorismate biosynthetic process"/>
    <property type="evidence" value="ECO:0007669"/>
    <property type="project" value="UniProtKB-UniPathway"/>
</dbReference>
<dbReference type="InterPro" id="IPR036968">
    <property type="entry name" value="Enolpyruvate_Tfrase_sf"/>
</dbReference>
<dbReference type="UniPathway" id="UPA00053">
    <property type="reaction ID" value="UER00089"/>
</dbReference>
<comment type="catalytic activity">
    <reaction evidence="7">
        <text>3-phosphoshikimate + phosphoenolpyruvate = 5-O-(1-carboxyvinyl)-3-phosphoshikimate + phosphate</text>
        <dbReference type="Rhea" id="RHEA:21256"/>
        <dbReference type="ChEBI" id="CHEBI:43474"/>
        <dbReference type="ChEBI" id="CHEBI:57701"/>
        <dbReference type="ChEBI" id="CHEBI:58702"/>
        <dbReference type="ChEBI" id="CHEBI:145989"/>
        <dbReference type="EC" id="2.5.1.19"/>
    </reaction>
    <physiologicalReaction direction="left-to-right" evidence="7">
        <dbReference type="Rhea" id="RHEA:21257"/>
    </physiologicalReaction>
</comment>
<reference evidence="9" key="1">
    <citation type="submission" date="2018-05" db="EMBL/GenBank/DDBJ databases">
        <authorList>
            <person name="Lanie J.A."/>
            <person name="Ng W.-L."/>
            <person name="Kazmierczak K.M."/>
            <person name="Andrzejewski T.M."/>
            <person name="Davidsen T.M."/>
            <person name="Wayne K.J."/>
            <person name="Tettelin H."/>
            <person name="Glass J.I."/>
            <person name="Rusch D."/>
            <person name="Podicherti R."/>
            <person name="Tsui H.-C.T."/>
            <person name="Winkler M.E."/>
        </authorList>
    </citation>
    <scope>NUCLEOTIDE SEQUENCE</scope>
</reference>
<evidence type="ECO:0000256" key="1">
    <source>
        <dbReference type="ARBA" id="ARBA00004811"/>
    </source>
</evidence>
<dbReference type="EC" id="2.5.1.19" evidence="3"/>
<keyword evidence="6" id="KW-0057">Aromatic amino acid biosynthesis</keyword>